<gene>
    <name evidence="8" type="ORF">AC579_5661</name>
</gene>
<keyword evidence="9" id="KW-1185">Reference proteome</keyword>
<evidence type="ECO:0000259" key="6">
    <source>
        <dbReference type="Pfam" id="PF02558"/>
    </source>
</evidence>
<evidence type="ECO:0000313" key="9">
    <source>
        <dbReference type="Proteomes" id="UP000073492"/>
    </source>
</evidence>
<dbReference type="InterPro" id="IPR036291">
    <property type="entry name" value="NAD(P)-bd_dom_sf"/>
</dbReference>
<comment type="caution">
    <text evidence="8">The sequence shown here is derived from an EMBL/GenBank/DDBJ whole genome shotgun (WGS) entry which is preliminary data.</text>
</comment>
<name>A0A139ICF1_9PEZI</name>
<dbReference type="InterPro" id="IPR013328">
    <property type="entry name" value="6PGD_dom2"/>
</dbReference>
<comment type="similarity">
    <text evidence="1">Belongs to the ketopantoate reductase family.</text>
</comment>
<dbReference type="SUPFAM" id="SSF51735">
    <property type="entry name" value="NAD(P)-binding Rossmann-fold domains"/>
    <property type="match status" value="1"/>
</dbReference>
<dbReference type="InterPro" id="IPR013332">
    <property type="entry name" value="KPR_N"/>
</dbReference>
<feature type="region of interest" description="Disordered" evidence="4">
    <location>
        <begin position="498"/>
        <end position="611"/>
    </location>
</feature>
<dbReference type="EMBL" id="LFZO01000157">
    <property type="protein sequence ID" value="KXT12275.1"/>
    <property type="molecule type" value="Genomic_DNA"/>
</dbReference>
<dbReference type="OrthoDB" id="73846at2759"/>
<evidence type="ECO:0000259" key="7">
    <source>
        <dbReference type="Pfam" id="PF08546"/>
    </source>
</evidence>
<dbReference type="PANTHER" id="PTHR43765:SF2">
    <property type="entry name" value="2-DEHYDROPANTOATE 2-REDUCTASE"/>
    <property type="match status" value="1"/>
</dbReference>
<dbReference type="GO" id="GO:0008677">
    <property type="term" value="F:2-dehydropantoate 2-reductase activity"/>
    <property type="evidence" value="ECO:0007669"/>
    <property type="project" value="TreeGrafter"/>
</dbReference>
<dbReference type="SUPFAM" id="SSF48179">
    <property type="entry name" value="6-phosphogluconate dehydrogenase C-terminal domain-like"/>
    <property type="match status" value="1"/>
</dbReference>
<evidence type="ECO:0000256" key="4">
    <source>
        <dbReference type="SAM" id="MobiDB-lite"/>
    </source>
</evidence>
<dbReference type="Gene3D" id="1.10.1040.10">
    <property type="entry name" value="N-(1-d-carboxylethyl)-l-norvaline Dehydrogenase, domain 2"/>
    <property type="match status" value="1"/>
</dbReference>
<evidence type="ECO:0000256" key="3">
    <source>
        <dbReference type="ARBA" id="ARBA00023002"/>
    </source>
</evidence>
<feature type="compositionally biased region" description="Low complexity" evidence="4">
    <location>
        <begin position="526"/>
        <end position="573"/>
    </location>
</feature>
<dbReference type="STRING" id="113226.A0A139ICF1"/>
<evidence type="ECO:0000313" key="8">
    <source>
        <dbReference type="EMBL" id="KXT12275.1"/>
    </source>
</evidence>
<organism evidence="8 9">
    <name type="scientific">Pseudocercospora musae</name>
    <dbReference type="NCBI Taxonomy" id="113226"/>
    <lineage>
        <taxon>Eukaryota</taxon>
        <taxon>Fungi</taxon>
        <taxon>Dikarya</taxon>
        <taxon>Ascomycota</taxon>
        <taxon>Pezizomycotina</taxon>
        <taxon>Dothideomycetes</taxon>
        <taxon>Dothideomycetidae</taxon>
        <taxon>Mycosphaerellales</taxon>
        <taxon>Mycosphaerellaceae</taxon>
        <taxon>Pseudocercospora</taxon>
    </lineage>
</organism>
<reference evidence="8 9" key="1">
    <citation type="submission" date="2015-07" db="EMBL/GenBank/DDBJ databases">
        <title>Comparative genomics of the Sigatoka disease complex on banana suggests a link between parallel evolutionary changes in Pseudocercospora fijiensis and Pseudocercospora eumusae and increased virulence on the banana host.</title>
        <authorList>
            <person name="Chang T.-C."/>
            <person name="Salvucci A."/>
            <person name="Crous P.W."/>
            <person name="Stergiopoulos I."/>
        </authorList>
    </citation>
    <scope>NUCLEOTIDE SEQUENCE [LARGE SCALE GENOMIC DNA]</scope>
    <source>
        <strain evidence="8 9">CBS 116634</strain>
    </source>
</reference>
<feature type="compositionally biased region" description="Low complexity" evidence="4">
    <location>
        <begin position="1142"/>
        <end position="1152"/>
    </location>
</feature>
<dbReference type="Pfam" id="PF02558">
    <property type="entry name" value="ApbA"/>
    <property type="match status" value="1"/>
</dbReference>
<keyword evidence="5" id="KW-0472">Membrane</keyword>
<dbReference type="Proteomes" id="UP000073492">
    <property type="component" value="Unassembled WGS sequence"/>
</dbReference>
<dbReference type="GO" id="GO:0005739">
    <property type="term" value="C:mitochondrion"/>
    <property type="evidence" value="ECO:0007669"/>
    <property type="project" value="TreeGrafter"/>
</dbReference>
<feature type="compositionally biased region" description="Low complexity" evidence="4">
    <location>
        <begin position="580"/>
        <end position="611"/>
    </location>
</feature>
<keyword evidence="5" id="KW-1133">Transmembrane helix</keyword>
<accession>A0A139ICF1</accession>
<dbReference type="InterPro" id="IPR050838">
    <property type="entry name" value="Ketopantoate_reductase"/>
</dbReference>
<keyword evidence="5" id="KW-0812">Transmembrane</keyword>
<keyword evidence="3" id="KW-0560">Oxidoreductase</keyword>
<feature type="region of interest" description="Disordered" evidence="4">
    <location>
        <begin position="811"/>
        <end position="853"/>
    </location>
</feature>
<feature type="transmembrane region" description="Helical" evidence="5">
    <location>
        <begin position="860"/>
        <end position="884"/>
    </location>
</feature>
<feature type="domain" description="Ketopantoate reductase C-terminal" evidence="7">
    <location>
        <begin position="1327"/>
        <end position="1458"/>
    </location>
</feature>
<feature type="compositionally biased region" description="Low complexity" evidence="4">
    <location>
        <begin position="819"/>
        <end position="846"/>
    </location>
</feature>
<proteinExistence type="inferred from homology"/>
<evidence type="ECO:0008006" key="10">
    <source>
        <dbReference type="Google" id="ProtNLM"/>
    </source>
</evidence>
<protein>
    <recommendedName>
        <fullName evidence="10">2-dehydropantoate 2-reductase</fullName>
    </recommendedName>
</protein>
<evidence type="ECO:0000256" key="1">
    <source>
        <dbReference type="ARBA" id="ARBA00007870"/>
    </source>
</evidence>
<sequence length="1479" mass="157417">MKALTGALIDAAAAVEVFAGGDGGGNGDGIYSTWVESSAQYEYSTKVWQKPCTTTAIWSHAAETSVYTTTSISIVDNTQSITVSVPCTTTLPAVVSTSTSVYTSPTTEVITSTSYIYSTYTSLVTVTEVTTQNTTIVSATTETKLSSITLSASVLTLPGTTKTLPPSLVPTTVVDTSVQSITVDNTILRYTTIVDQETIVNTITLSASVLTLPGTTETLPPSLVPTTVVDTSVQSITVDNTILRYTTIVDQETIVNTITIPAPPPVTVTVPTTVPTTITATPSSALCPLGGPSSANSLGCGGRGCTVEFQQEALVHWSEYPDSPPLVTVLSFVDESASATCITTKCNTEVFNQYYRQTATNCAYPPCPTNTIDCNCNIVVGPIGLPGGSTTSVTQIGPSGWNLILGAVPTGRNIGLCLPDGGSCVTATSTTLSTQLVYTGEVSSTVYNNASAPQSTAWYLPELGEYFPLDSPFGACTTALLRDTDVVAKHRKRQIAASNISPWSGAPKNTRTLRPRVASEAVTEGSSQQTTPASTSVTTTPPSQPSNPTTTPVSSTSPTTEPTEPTVVETSPTSTPPSSEPTSTESGATSGETSSSIPIGTSTESPSSYSTHSGTVYITETVYYSMILSPGSAEATRSRGPSRSHSLPCAMRNHQHPGLSFILLLLSLLVNNVWATGVTITSPAGGGTWPAGPITVKWEDGGGMPDMAQLTTFVLELLVGGNLPSNSKVIATLGGGHGKIQDGSVEDNIAADVAQSIENGFYFRMTSNTSSGDQVINYSNRFTLIKLNGTTDSPYLDGANAVAGMDDVPSSQYNQIARPSTTSGSPTSSASATGTATTTTTATATSQPASDDGLTTGVKVGIGVGACLAVIGVISLFGWAYVFWRHKKRKQRQQTQHPLNSARVSKYGAGVFLGNKVELPTDHAESSRSRLELSPTDERYEIHGSGKAVEAARASIYELEGDWSGWEAGNGRKSKAYDPTAIRAYRLGQNRTYAQSTEAEEKHRQKQESHIRKAMSAADIQYAPQTGVPSKRIHILGTGSIGKLVAHALRGIHDPPPVTLLLHRAQLLSAWISSKKVITVQDGDDVIARGGFDVEFSPPFRRQHGVVVEDGRPEVWDTADQTGMKPHEVAKMIQRQRREAGDGSSSASGSRSVDTNDPTYRKRSGYDAISNEPIYNLIVTTKTPRTIAALLSVKHRITKETTICFLQNGMGIVEEANKEVFPDESTRPSYIQGIISHGANIPLSKAEEDPFFVVHAGHGTVQLGAIPRRTTGWREAATPSGLGTENAGKLSETQLDNDEVSPTGRYIIRTLTRTPILAAVAFTPIELLQLQLEKLAINSVLNPMTALLDNRNGAILYNFALSRVMRLLLAETSLVIRSLPELRGLPNVPHRFASDRLEGLVVAVANKTRDNISSMLADVRRGAPTEVEYINGYIVKRGEELGIKPVVNYSFMQMVIGKQFMVKREMDEEIPQATDHNRE</sequence>
<feature type="domain" description="Ketopantoate reductase N-terminal" evidence="6">
    <location>
        <begin position="1156"/>
        <end position="1267"/>
    </location>
</feature>
<dbReference type="GO" id="GO:0050661">
    <property type="term" value="F:NADP binding"/>
    <property type="evidence" value="ECO:0007669"/>
    <property type="project" value="TreeGrafter"/>
</dbReference>
<dbReference type="InterPro" id="IPR008927">
    <property type="entry name" value="6-PGluconate_DH-like_C_sf"/>
</dbReference>
<keyword evidence="2" id="KW-0521">NADP</keyword>
<evidence type="ECO:0000256" key="2">
    <source>
        <dbReference type="ARBA" id="ARBA00022857"/>
    </source>
</evidence>
<dbReference type="PANTHER" id="PTHR43765">
    <property type="entry name" value="2-DEHYDROPANTOATE 2-REDUCTASE-RELATED"/>
    <property type="match status" value="1"/>
</dbReference>
<feature type="region of interest" description="Disordered" evidence="4">
    <location>
        <begin position="1134"/>
        <end position="1165"/>
    </location>
</feature>
<dbReference type="Gene3D" id="3.40.50.720">
    <property type="entry name" value="NAD(P)-binding Rossmann-like Domain"/>
    <property type="match status" value="1"/>
</dbReference>
<dbReference type="InterPro" id="IPR013752">
    <property type="entry name" value="KPA_reductase"/>
</dbReference>
<feature type="compositionally biased region" description="Polar residues" evidence="4">
    <location>
        <begin position="498"/>
        <end position="512"/>
    </location>
</feature>
<dbReference type="Pfam" id="PF08546">
    <property type="entry name" value="ApbA_C"/>
    <property type="match status" value="1"/>
</dbReference>
<evidence type="ECO:0000256" key="5">
    <source>
        <dbReference type="SAM" id="Phobius"/>
    </source>
</evidence>